<keyword evidence="2" id="KW-1185">Reference proteome</keyword>
<evidence type="ECO:0000313" key="2">
    <source>
        <dbReference type="Proteomes" id="UP001153714"/>
    </source>
</evidence>
<name>A0A9N9WJE3_9NEOP</name>
<dbReference type="EMBL" id="OU893337">
    <property type="protein sequence ID" value="CAG9794041.1"/>
    <property type="molecule type" value="Genomic_DNA"/>
</dbReference>
<dbReference type="OrthoDB" id="7701249at2759"/>
<reference evidence="1" key="2">
    <citation type="submission" date="2022-10" db="EMBL/GenBank/DDBJ databases">
        <authorList>
            <consortium name="ENA_rothamsted_submissions"/>
            <consortium name="culmorum"/>
            <person name="King R."/>
        </authorList>
    </citation>
    <scope>NUCLEOTIDE SEQUENCE</scope>
</reference>
<dbReference type="AlphaFoldDB" id="A0A9N9WJE3"/>
<reference evidence="1" key="1">
    <citation type="submission" date="2021-12" db="EMBL/GenBank/DDBJ databases">
        <authorList>
            <person name="King R."/>
        </authorList>
    </citation>
    <scope>NUCLEOTIDE SEQUENCE</scope>
</reference>
<gene>
    <name evidence="1" type="ORF">DIATSA_LOCUS11442</name>
</gene>
<evidence type="ECO:0000313" key="1">
    <source>
        <dbReference type="EMBL" id="CAG9794041.1"/>
    </source>
</evidence>
<accession>A0A9N9WJE3</accession>
<proteinExistence type="predicted"/>
<sequence length="120" mass="13490">MDIQKDCCPLRILATSGVTTEFCKELLEAHLPRVNCKMIDAPSLNPEIKATINDVITKRVKAMQVEQIGNAIACLGEAINPILLKDTKNPVLLILLMDAGRYNAVTRRNFYYDCLEKRIN</sequence>
<organism evidence="1 2">
    <name type="scientific">Diatraea saccharalis</name>
    <name type="common">sugarcane borer</name>
    <dbReference type="NCBI Taxonomy" id="40085"/>
    <lineage>
        <taxon>Eukaryota</taxon>
        <taxon>Metazoa</taxon>
        <taxon>Ecdysozoa</taxon>
        <taxon>Arthropoda</taxon>
        <taxon>Hexapoda</taxon>
        <taxon>Insecta</taxon>
        <taxon>Pterygota</taxon>
        <taxon>Neoptera</taxon>
        <taxon>Endopterygota</taxon>
        <taxon>Lepidoptera</taxon>
        <taxon>Glossata</taxon>
        <taxon>Ditrysia</taxon>
        <taxon>Pyraloidea</taxon>
        <taxon>Crambidae</taxon>
        <taxon>Crambinae</taxon>
        <taxon>Diatraea</taxon>
    </lineage>
</organism>
<protein>
    <submittedName>
        <fullName evidence="1">Uncharacterized protein</fullName>
    </submittedName>
</protein>
<dbReference type="Proteomes" id="UP001153714">
    <property type="component" value="Chromosome 6"/>
</dbReference>